<dbReference type="EMBL" id="CABIKO010000392">
    <property type="protein sequence ID" value="VVA35512.1"/>
    <property type="molecule type" value="Genomic_DNA"/>
</dbReference>
<evidence type="ECO:0000313" key="1">
    <source>
        <dbReference type="EMBL" id="VVA35512.1"/>
    </source>
</evidence>
<dbReference type="InParanoid" id="A0A5E4G7I4"/>
<protein>
    <submittedName>
        <fullName evidence="1">Uncharacterized protein</fullName>
    </submittedName>
</protein>
<name>A0A5E4G7I4_PRUDU</name>
<dbReference type="Gramene" id="VVA35512">
    <property type="protein sequence ID" value="VVA35512"/>
    <property type="gene ID" value="Prudul26B000543"/>
</dbReference>
<organism evidence="1 2">
    <name type="scientific">Prunus dulcis</name>
    <name type="common">Almond</name>
    <name type="synonym">Amygdalus dulcis</name>
    <dbReference type="NCBI Taxonomy" id="3755"/>
    <lineage>
        <taxon>Eukaryota</taxon>
        <taxon>Viridiplantae</taxon>
        <taxon>Streptophyta</taxon>
        <taxon>Embryophyta</taxon>
        <taxon>Tracheophyta</taxon>
        <taxon>Spermatophyta</taxon>
        <taxon>Magnoliopsida</taxon>
        <taxon>eudicotyledons</taxon>
        <taxon>Gunneridae</taxon>
        <taxon>Pentapetalae</taxon>
        <taxon>rosids</taxon>
        <taxon>fabids</taxon>
        <taxon>Rosales</taxon>
        <taxon>Rosaceae</taxon>
        <taxon>Amygdaloideae</taxon>
        <taxon>Amygdaleae</taxon>
        <taxon>Prunus</taxon>
    </lineage>
</organism>
<proteinExistence type="predicted"/>
<reference evidence="2" key="1">
    <citation type="journal article" date="2020" name="Plant J.">
        <title>Transposons played a major role in the diversification between the closely related almond and peach genomes: results from the almond genome sequence.</title>
        <authorList>
            <person name="Alioto T."/>
            <person name="Alexiou K.G."/>
            <person name="Bardil A."/>
            <person name="Barteri F."/>
            <person name="Castanera R."/>
            <person name="Cruz F."/>
            <person name="Dhingra A."/>
            <person name="Duval H."/>
            <person name="Fernandez I Marti A."/>
            <person name="Frias L."/>
            <person name="Galan B."/>
            <person name="Garcia J.L."/>
            <person name="Howad W."/>
            <person name="Gomez-Garrido J."/>
            <person name="Gut M."/>
            <person name="Julca I."/>
            <person name="Morata J."/>
            <person name="Puigdomenech P."/>
            <person name="Ribeca P."/>
            <person name="Rubio Cabetas M.J."/>
            <person name="Vlasova A."/>
            <person name="Wirthensohn M."/>
            <person name="Garcia-Mas J."/>
            <person name="Gabaldon T."/>
            <person name="Casacuberta J.M."/>
            <person name="Arus P."/>
        </authorList>
    </citation>
    <scope>NUCLEOTIDE SEQUENCE [LARGE SCALE GENOMIC DNA]</scope>
    <source>
        <strain evidence="2">cv. Texas</strain>
    </source>
</reference>
<evidence type="ECO:0000313" key="2">
    <source>
        <dbReference type="Proteomes" id="UP000327085"/>
    </source>
</evidence>
<feature type="non-terminal residue" evidence="1">
    <location>
        <position position="1"/>
    </location>
</feature>
<gene>
    <name evidence="1" type="ORF">ALMOND_2B000543</name>
</gene>
<dbReference type="AlphaFoldDB" id="A0A5E4G7I4"/>
<accession>A0A5E4G7I4</accession>
<dbReference type="Proteomes" id="UP000327085">
    <property type="component" value="Chromosome 3"/>
</dbReference>
<sequence length="80" mass="9118">NGFNECVAWTNTQSTTKVAYDLEERKSAAAREEQQRSLRLEAIDSNDHAINRFLLVGLDDAVFQAIDRSHEEAIDHFILI</sequence>
<feature type="non-terminal residue" evidence="1">
    <location>
        <position position="80"/>
    </location>
</feature>